<reference evidence="1" key="1">
    <citation type="submission" date="2018-05" db="EMBL/GenBank/DDBJ databases">
        <authorList>
            <person name="Lanie J.A."/>
            <person name="Ng W.-L."/>
            <person name="Kazmierczak K.M."/>
            <person name="Andrzejewski T.M."/>
            <person name="Davidsen T.M."/>
            <person name="Wayne K.J."/>
            <person name="Tettelin H."/>
            <person name="Glass J.I."/>
            <person name="Rusch D."/>
            <person name="Podicherti R."/>
            <person name="Tsui H.-C.T."/>
            <person name="Winkler M.E."/>
        </authorList>
    </citation>
    <scope>NUCLEOTIDE SEQUENCE</scope>
</reference>
<dbReference type="EMBL" id="UINC01186220">
    <property type="protein sequence ID" value="SVD98341.1"/>
    <property type="molecule type" value="Genomic_DNA"/>
</dbReference>
<organism evidence="1">
    <name type="scientific">marine metagenome</name>
    <dbReference type="NCBI Taxonomy" id="408172"/>
    <lineage>
        <taxon>unclassified sequences</taxon>
        <taxon>metagenomes</taxon>
        <taxon>ecological metagenomes</taxon>
    </lineage>
</organism>
<dbReference type="AlphaFoldDB" id="A0A382ZSB2"/>
<protein>
    <submittedName>
        <fullName evidence="1">Uncharacterized protein</fullName>
    </submittedName>
</protein>
<gene>
    <name evidence="1" type="ORF">METZ01_LOCUS451195</name>
</gene>
<accession>A0A382ZSB2</accession>
<proteinExistence type="predicted"/>
<feature type="non-terminal residue" evidence="1">
    <location>
        <position position="245"/>
    </location>
</feature>
<name>A0A382ZSB2_9ZZZZ</name>
<sequence length="245" mass="25693">MKDASGSILAGAASMSATDVTMSCANVTGFASGEIVKTKKVDDTGFIVEYMLVTGSLRYSGAGSPYSESIRLADMGSNDPDGLAGEVYVGRGYGQVNQVSSSLATVDTEIPTTGTYGTQADIILDFGVKSVVTQSILKIDNERFKVVSASSGIGTTGNNQTIRVMRDFLHTDPAVHTAGTAVWNVDTDAEFLFGLVSSAQTYNAGQVVVSTGKFDAAKDLSSGYILMNANPNDISTPYMDIVERT</sequence>
<evidence type="ECO:0000313" key="1">
    <source>
        <dbReference type="EMBL" id="SVD98341.1"/>
    </source>
</evidence>